<keyword evidence="6 10" id="KW-0378">Hydrolase</keyword>
<dbReference type="SUPFAM" id="SSF51126">
    <property type="entry name" value="Pectin lyase-like"/>
    <property type="match status" value="1"/>
</dbReference>
<dbReference type="PANTHER" id="PTHR31707">
    <property type="entry name" value="PECTINESTERASE"/>
    <property type="match status" value="1"/>
</dbReference>
<reference evidence="12 13" key="1">
    <citation type="journal article" date="2018" name="Sci. Data">
        <title>The draft genome sequence of cork oak.</title>
        <authorList>
            <person name="Ramos A.M."/>
            <person name="Usie A."/>
            <person name="Barbosa P."/>
            <person name="Barros P.M."/>
            <person name="Capote T."/>
            <person name="Chaves I."/>
            <person name="Simoes F."/>
            <person name="Abreu I."/>
            <person name="Carrasquinho I."/>
            <person name="Faro C."/>
            <person name="Guimaraes J.B."/>
            <person name="Mendonca D."/>
            <person name="Nobrega F."/>
            <person name="Rodrigues L."/>
            <person name="Saibo N.J.M."/>
            <person name="Varela M.C."/>
            <person name="Egas C."/>
            <person name="Matos J."/>
            <person name="Miguel C.M."/>
            <person name="Oliveira M.M."/>
            <person name="Ricardo C.P."/>
            <person name="Goncalves S."/>
        </authorList>
    </citation>
    <scope>NUCLEOTIDE SEQUENCE [LARGE SCALE GENOMIC DNA]</scope>
    <source>
        <strain evidence="13">cv. HL8</strain>
    </source>
</reference>
<evidence type="ECO:0000313" key="13">
    <source>
        <dbReference type="Proteomes" id="UP000237347"/>
    </source>
</evidence>
<comment type="pathway">
    <text evidence="2 10">Glycan metabolism; pectin degradation; 2-dehydro-3-deoxy-D-gluconate from pectin: step 1/5.</text>
</comment>
<feature type="active site" evidence="9">
    <location>
        <position position="203"/>
    </location>
</feature>
<dbReference type="EMBL" id="PKMF04000662">
    <property type="protein sequence ID" value="KAK7822559.1"/>
    <property type="molecule type" value="Genomic_DNA"/>
</dbReference>
<keyword evidence="5" id="KW-0964">Secreted</keyword>
<dbReference type="GO" id="GO:0045490">
    <property type="term" value="P:pectin catabolic process"/>
    <property type="evidence" value="ECO:0007669"/>
    <property type="project" value="UniProtKB-UniRule"/>
</dbReference>
<keyword evidence="13" id="KW-1185">Reference proteome</keyword>
<feature type="domain" description="Pectinesterase catalytic" evidence="11">
    <location>
        <begin position="46"/>
        <end position="335"/>
    </location>
</feature>
<comment type="subcellular location">
    <subcellularLocation>
        <location evidence="1">Secreted</location>
        <location evidence="1">Cell wall</location>
    </subcellularLocation>
</comment>
<dbReference type="InterPro" id="IPR033131">
    <property type="entry name" value="Pectinesterase_Asp_AS"/>
</dbReference>
<evidence type="ECO:0000256" key="4">
    <source>
        <dbReference type="ARBA" id="ARBA00022512"/>
    </source>
</evidence>
<keyword evidence="7 10" id="KW-0063">Aspartyl esterase</keyword>
<dbReference type="InterPro" id="IPR012334">
    <property type="entry name" value="Pectin_lyas_fold"/>
</dbReference>
<evidence type="ECO:0000259" key="11">
    <source>
        <dbReference type="Pfam" id="PF01095"/>
    </source>
</evidence>
<evidence type="ECO:0000256" key="7">
    <source>
        <dbReference type="ARBA" id="ARBA00023085"/>
    </source>
</evidence>
<evidence type="ECO:0000256" key="8">
    <source>
        <dbReference type="ARBA" id="ARBA00023316"/>
    </source>
</evidence>
<dbReference type="AlphaFoldDB" id="A0AAW0J6V3"/>
<dbReference type="GO" id="GO:0030599">
    <property type="term" value="F:pectinesterase activity"/>
    <property type="evidence" value="ECO:0007669"/>
    <property type="project" value="UniProtKB-UniRule"/>
</dbReference>
<evidence type="ECO:0000256" key="5">
    <source>
        <dbReference type="ARBA" id="ARBA00022525"/>
    </source>
</evidence>
<evidence type="ECO:0000256" key="6">
    <source>
        <dbReference type="ARBA" id="ARBA00022801"/>
    </source>
</evidence>
<keyword evidence="8" id="KW-0961">Cell wall biogenesis/degradation</keyword>
<dbReference type="GO" id="GO:0042545">
    <property type="term" value="P:cell wall modification"/>
    <property type="evidence" value="ECO:0007669"/>
    <property type="project" value="UniProtKB-UniRule"/>
</dbReference>
<keyword evidence="4" id="KW-0134">Cell wall</keyword>
<evidence type="ECO:0000313" key="12">
    <source>
        <dbReference type="EMBL" id="KAK7822559.1"/>
    </source>
</evidence>
<gene>
    <name evidence="12" type="primary">PME41_6</name>
    <name evidence="12" type="ORF">CFP56_036313</name>
</gene>
<dbReference type="InterPro" id="IPR000070">
    <property type="entry name" value="Pectinesterase_cat"/>
</dbReference>
<dbReference type="Gene3D" id="2.160.20.10">
    <property type="entry name" value="Single-stranded right-handed beta-helix, Pectin lyase-like"/>
    <property type="match status" value="1"/>
</dbReference>
<evidence type="ECO:0000256" key="9">
    <source>
        <dbReference type="PROSITE-ProRule" id="PRU10040"/>
    </source>
</evidence>
<evidence type="ECO:0000256" key="2">
    <source>
        <dbReference type="ARBA" id="ARBA00005184"/>
    </source>
</evidence>
<dbReference type="EC" id="3.1.1.11" evidence="3 10"/>
<dbReference type="Pfam" id="PF01095">
    <property type="entry name" value="Pectinesterase"/>
    <property type="match status" value="1"/>
</dbReference>
<dbReference type="FunFam" id="2.160.20.10:FF:000029">
    <property type="entry name" value="Pectinesterase 4"/>
    <property type="match status" value="1"/>
</dbReference>
<dbReference type="Proteomes" id="UP000237347">
    <property type="component" value="Unassembled WGS sequence"/>
</dbReference>
<accession>A0AAW0J6V3</accession>
<evidence type="ECO:0000256" key="1">
    <source>
        <dbReference type="ARBA" id="ARBA00004191"/>
    </source>
</evidence>
<dbReference type="PROSITE" id="PS00503">
    <property type="entry name" value="PECTINESTERASE_2"/>
    <property type="match status" value="1"/>
</dbReference>
<organism evidence="12 13">
    <name type="scientific">Quercus suber</name>
    <name type="common">Cork oak</name>
    <dbReference type="NCBI Taxonomy" id="58331"/>
    <lineage>
        <taxon>Eukaryota</taxon>
        <taxon>Viridiplantae</taxon>
        <taxon>Streptophyta</taxon>
        <taxon>Embryophyta</taxon>
        <taxon>Tracheophyta</taxon>
        <taxon>Spermatophyta</taxon>
        <taxon>Magnoliopsida</taxon>
        <taxon>eudicotyledons</taxon>
        <taxon>Gunneridae</taxon>
        <taxon>Pentapetalae</taxon>
        <taxon>rosids</taxon>
        <taxon>fabids</taxon>
        <taxon>Fagales</taxon>
        <taxon>Fagaceae</taxon>
        <taxon>Quercus</taxon>
    </lineage>
</organism>
<name>A0AAW0J6V3_QUESU</name>
<evidence type="ECO:0000256" key="10">
    <source>
        <dbReference type="RuleBase" id="RU000589"/>
    </source>
</evidence>
<sequence>MAKRKKAHNVSQYGKDNEGSFAFKIVHIWKKDASNNFWQCMVSQTVFVNPDGSGDFTTINDAVAAAPEKTDISAGYFRVYNEYVSVDSNKHYLMMIGEGIGRTVITGDHNYVDGSSTFDSATFVSYNIITLGDVICFLGHSMLGKGNYLRNTAGPSKYQAVAVRNGADLSTFYKCSFEGYQDTLYTHSLRQFYKECDIYGTIDFIFGNAAVVFQDCNIYLRLPLHGQYNVITAQGKTDLNQNTGTSIHLCSIRAAEELNGTETYLGRPWKEYSTTHHSYYTWNDTDFALDTLYYGEYDNTGPGSDTSSRVTWPGYHVMNEDEANQFTVCNFIQGDEWLPATQGPYTCGLL</sequence>
<comment type="catalytic activity">
    <reaction evidence="10">
        <text>[(1-&gt;4)-alpha-D-galacturonosyl methyl ester](n) + n H2O = [(1-&gt;4)-alpha-D-galacturonosyl](n) + n methanol + n H(+)</text>
        <dbReference type="Rhea" id="RHEA:22380"/>
        <dbReference type="Rhea" id="RHEA-COMP:14570"/>
        <dbReference type="Rhea" id="RHEA-COMP:14573"/>
        <dbReference type="ChEBI" id="CHEBI:15377"/>
        <dbReference type="ChEBI" id="CHEBI:15378"/>
        <dbReference type="ChEBI" id="CHEBI:17790"/>
        <dbReference type="ChEBI" id="CHEBI:140522"/>
        <dbReference type="ChEBI" id="CHEBI:140523"/>
        <dbReference type="EC" id="3.1.1.11"/>
    </reaction>
</comment>
<dbReference type="InterPro" id="IPR011050">
    <property type="entry name" value="Pectin_lyase_fold/virulence"/>
</dbReference>
<proteinExistence type="predicted"/>
<protein>
    <recommendedName>
        <fullName evidence="3 10">Pectinesterase</fullName>
        <ecNumber evidence="3 10">3.1.1.11</ecNumber>
    </recommendedName>
</protein>
<evidence type="ECO:0000256" key="3">
    <source>
        <dbReference type="ARBA" id="ARBA00013229"/>
    </source>
</evidence>
<comment type="caution">
    <text evidence="12">The sequence shown here is derived from an EMBL/GenBank/DDBJ whole genome shotgun (WGS) entry which is preliminary data.</text>
</comment>